<feature type="chain" id="PRO_5043270230" evidence="2">
    <location>
        <begin position="21"/>
        <end position="137"/>
    </location>
</feature>
<feature type="region of interest" description="Disordered" evidence="1">
    <location>
        <begin position="21"/>
        <end position="70"/>
    </location>
</feature>
<sequence>MSCRTCLVLVALALTALTSAEDATGHSPELTELPDERGLPDTPGPYKEAPSDADAEKPAHAMPAWRSKVPNATQGSLGSLVSLKAWQDFSSATFTRQVSSAMAPLAFAAASWRMAMPNAVQLQTQALVQPRRLTYPS</sequence>
<protein>
    <submittedName>
        <fullName evidence="5">Protein O-linked-mannose beta-1,2-N-acetylglucosaminyltransferase 1</fullName>
    </submittedName>
</protein>
<comment type="caution">
    <text evidence="3">The sequence shown here is derived from an EMBL/GenBank/DDBJ whole genome shotgun (WGS) entry which is preliminary data.</text>
</comment>
<dbReference type="Proteomes" id="UP001152797">
    <property type="component" value="Unassembled WGS sequence"/>
</dbReference>
<dbReference type="EMBL" id="CAMXCT010001164">
    <property type="protein sequence ID" value="CAI3987414.1"/>
    <property type="molecule type" value="Genomic_DNA"/>
</dbReference>
<keyword evidence="2" id="KW-0732">Signal</keyword>
<name>A0A9P1C991_9DINO</name>
<gene>
    <name evidence="3" type="ORF">C1SCF055_LOCUS14688</name>
</gene>
<evidence type="ECO:0000313" key="5">
    <source>
        <dbReference type="EMBL" id="CAL4774726.1"/>
    </source>
</evidence>
<dbReference type="AlphaFoldDB" id="A0A9P1C991"/>
<evidence type="ECO:0000313" key="4">
    <source>
        <dbReference type="EMBL" id="CAL1140789.1"/>
    </source>
</evidence>
<keyword evidence="6" id="KW-1185">Reference proteome</keyword>
<feature type="signal peptide" evidence="2">
    <location>
        <begin position="1"/>
        <end position="20"/>
    </location>
</feature>
<evidence type="ECO:0000313" key="6">
    <source>
        <dbReference type="Proteomes" id="UP001152797"/>
    </source>
</evidence>
<reference evidence="3" key="1">
    <citation type="submission" date="2022-10" db="EMBL/GenBank/DDBJ databases">
        <authorList>
            <person name="Chen Y."/>
            <person name="Dougan E. K."/>
            <person name="Chan C."/>
            <person name="Rhodes N."/>
            <person name="Thang M."/>
        </authorList>
    </citation>
    <scope>NUCLEOTIDE SEQUENCE</scope>
</reference>
<proteinExistence type="predicted"/>
<dbReference type="EMBL" id="CAMXCT020001164">
    <property type="protein sequence ID" value="CAL1140789.1"/>
    <property type="molecule type" value="Genomic_DNA"/>
</dbReference>
<organism evidence="3">
    <name type="scientific">Cladocopium goreaui</name>
    <dbReference type="NCBI Taxonomy" id="2562237"/>
    <lineage>
        <taxon>Eukaryota</taxon>
        <taxon>Sar</taxon>
        <taxon>Alveolata</taxon>
        <taxon>Dinophyceae</taxon>
        <taxon>Suessiales</taxon>
        <taxon>Symbiodiniaceae</taxon>
        <taxon>Cladocopium</taxon>
    </lineage>
</organism>
<evidence type="ECO:0000313" key="3">
    <source>
        <dbReference type="EMBL" id="CAI3987414.1"/>
    </source>
</evidence>
<dbReference type="EMBL" id="CAMXCT030001164">
    <property type="protein sequence ID" value="CAL4774726.1"/>
    <property type="molecule type" value="Genomic_DNA"/>
</dbReference>
<evidence type="ECO:0000256" key="1">
    <source>
        <dbReference type="SAM" id="MobiDB-lite"/>
    </source>
</evidence>
<accession>A0A9P1C991</accession>
<reference evidence="4" key="2">
    <citation type="submission" date="2024-04" db="EMBL/GenBank/DDBJ databases">
        <authorList>
            <person name="Chen Y."/>
            <person name="Shah S."/>
            <person name="Dougan E. K."/>
            <person name="Thang M."/>
            <person name="Chan C."/>
        </authorList>
    </citation>
    <scope>NUCLEOTIDE SEQUENCE [LARGE SCALE GENOMIC DNA]</scope>
</reference>
<evidence type="ECO:0000256" key="2">
    <source>
        <dbReference type="SAM" id="SignalP"/>
    </source>
</evidence>